<protein>
    <recommendedName>
        <fullName evidence="9">Histidine biosynthesis bifunctional protein HisIE</fullName>
        <ecNumber evidence="8">3.5.4.19</ecNumber>
        <ecNumber evidence="7">3.6.1.31</ecNumber>
    </recommendedName>
</protein>
<dbReference type="Gene3D" id="3.10.20.810">
    <property type="entry name" value="Phosphoribosyl-AMP cyclohydrolase"/>
    <property type="match status" value="1"/>
</dbReference>
<sequence length="129" mass="14708">MNIEETSELVLQFQKRGGILPVAVQEYSTGQILMLASVNQEALEYSVKFRIAAFYSTSRKKLWVKGESSGNQLRVEKILIDCDQDALVYQVTILGGGVCHTFNKEGNNRKACFYRSLDFDEMKLQFLEK</sequence>
<comment type="pathway">
    <text evidence="3">Amino-acid biosynthesis; L-histidine biosynthesis; L-histidine from 5-phospho-alpha-D-ribose 1-diphosphate: step 3/9.</text>
</comment>
<evidence type="ECO:0000256" key="11">
    <source>
        <dbReference type="ARBA" id="ARBA00022801"/>
    </source>
</evidence>
<organism evidence="14 15">
    <name type="scientific">Mongoliitalea lutea</name>
    <dbReference type="NCBI Taxonomy" id="849756"/>
    <lineage>
        <taxon>Bacteria</taxon>
        <taxon>Pseudomonadati</taxon>
        <taxon>Bacteroidota</taxon>
        <taxon>Cytophagia</taxon>
        <taxon>Cytophagales</taxon>
        <taxon>Cyclobacteriaceae</taxon>
        <taxon>Mongoliitalea</taxon>
    </lineage>
</organism>
<evidence type="ECO:0000256" key="7">
    <source>
        <dbReference type="ARBA" id="ARBA00012414"/>
    </source>
</evidence>
<keyword evidence="12" id="KW-0368">Histidine biosynthesis</keyword>
<evidence type="ECO:0000313" key="14">
    <source>
        <dbReference type="EMBL" id="GHB46535.1"/>
    </source>
</evidence>
<dbReference type="FunFam" id="3.10.20.810:FF:000001">
    <property type="entry name" value="Histidine biosynthesis bifunctional protein HisIE"/>
    <property type="match status" value="1"/>
</dbReference>
<dbReference type="InterPro" id="IPR002496">
    <property type="entry name" value="PRib_AMP_CycHydrolase_dom"/>
</dbReference>
<comment type="catalytic activity">
    <reaction evidence="1">
        <text>1-(5-phospho-beta-D-ribosyl)-5'-AMP + H2O = 1-(5-phospho-beta-D-ribosyl)-5-[(5-phospho-beta-D-ribosylamino)methylideneamino]imidazole-4-carboxamide</text>
        <dbReference type="Rhea" id="RHEA:20049"/>
        <dbReference type="ChEBI" id="CHEBI:15377"/>
        <dbReference type="ChEBI" id="CHEBI:58435"/>
        <dbReference type="ChEBI" id="CHEBI:59457"/>
        <dbReference type="EC" id="3.5.4.19"/>
    </reaction>
</comment>
<evidence type="ECO:0000256" key="6">
    <source>
        <dbReference type="ARBA" id="ARBA00008299"/>
    </source>
</evidence>
<evidence type="ECO:0000256" key="5">
    <source>
        <dbReference type="ARBA" id="ARBA00007731"/>
    </source>
</evidence>
<proteinExistence type="inferred from homology"/>
<evidence type="ECO:0000256" key="1">
    <source>
        <dbReference type="ARBA" id="ARBA00000024"/>
    </source>
</evidence>
<comment type="pathway">
    <text evidence="4">Amino-acid biosynthesis; L-histidine biosynthesis; L-histidine from 5-phospho-alpha-D-ribose 1-diphosphate: step 2/9.</text>
</comment>
<dbReference type="PANTHER" id="PTHR42945:SF1">
    <property type="entry name" value="HISTIDINE BIOSYNTHESIS BIFUNCTIONAL PROTEIN HIS7"/>
    <property type="match status" value="1"/>
</dbReference>
<keyword evidence="10" id="KW-0028">Amino-acid biosynthesis</keyword>
<evidence type="ECO:0000256" key="12">
    <source>
        <dbReference type="ARBA" id="ARBA00023102"/>
    </source>
</evidence>
<accession>A0A8J3D045</accession>
<evidence type="ECO:0000256" key="3">
    <source>
        <dbReference type="ARBA" id="ARBA00005169"/>
    </source>
</evidence>
<dbReference type="PANTHER" id="PTHR42945">
    <property type="entry name" value="HISTIDINE BIOSYNTHESIS BIFUNCTIONAL PROTEIN"/>
    <property type="match status" value="1"/>
</dbReference>
<dbReference type="AlphaFoldDB" id="A0A8J3D045"/>
<evidence type="ECO:0000256" key="2">
    <source>
        <dbReference type="ARBA" id="ARBA00001460"/>
    </source>
</evidence>
<reference evidence="14" key="2">
    <citation type="submission" date="2020-09" db="EMBL/GenBank/DDBJ databases">
        <authorList>
            <person name="Sun Q."/>
            <person name="Kim S."/>
        </authorList>
    </citation>
    <scope>NUCLEOTIDE SEQUENCE</scope>
    <source>
        <strain evidence="14">KCTC 23224</strain>
    </source>
</reference>
<reference evidence="14" key="1">
    <citation type="journal article" date="2014" name="Int. J. Syst. Evol. Microbiol.">
        <title>Complete genome sequence of Corynebacterium casei LMG S-19264T (=DSM 44701T), isolated from a smear-ripened cheese.</title>
        <authorList>
            <consortium name="US DOE Joint Genome Institute (JGI-PGF)"/>
            <person name="Walter F."/>
            <person name="Albersmeier A."/>
            <person name="Kalinowski J."/>
            <person name="Ruckert C."/>
        </authorList>
    </citation>
    <scope>NUCLEOTIDE SEQUENCE</scope>
    <source>
        <strain evidence="14">KCTC 23224</strain>
    </source>
</reference>
<comment type="similarity">
    <text evidence="6">In the N-terminal section; belongs to the PRA-CH family.</text>
</comment>
<keyword evidence="15" id="KW-1185">Reference proteome</keyword>
<dbReference type="RefSeq" id="WP_189584256.1">
    <property type="nucleotide sequence ID" value="NZ_BMYF01000019.1"/>
</dbReference>
<keyword evidence="11" id="KW-0378">Hydrolase</keyword>
<dbReference type="SUPFAM" id="SSF141734">
    <property type="entry name" value="HisI-like"/>
    <property type="match status" value="1"/>
</dbReference>
<dbReference type="Proteomes" id="UP000642809">
    <property type="component" value="Unassembled WGS sequence"/>
</dbReference>
<comment type="similarity">
    <text evidence="5">In the C-terminal section; belongs to the PRA-PH family.</text>
</comment>
<evidence type="ECO:0000259" key="13">
    <source>
        <dbReference type="Pfam" id="PF01502"/>
    </source>
</evidence>
<gene>
    <name evidence="14" type="ORF">GCM10008106_29360</name>
</gene>
<evidence type="ECO:0000313" key="15">
    <source>
        <dbReference type="Proteomes" id="UP000642809"/>
    </source>
</evidence>
<dbReference type="UniPathway" id="UPA00031">
    <property type="reaction ID" value="UER00008"/>
</dbReference>
<dbReference type="EC" id="3.6.1.31" evidence="7"/>
<dbReference type="GO" id="GO:0000105">
    <property type="term" value="P:L-histidine biosynthetic process"/>
    <property type="evidence" value="ECO:0007669"/>
    <property type="project" value="UniProtKB-UniPathway"/>
</dbReference>
<comment type="caution">
    <text evidence="14">The sequence shown here is derived from an EMBL/GenBank/DDBJ whole genome shotgun (WGS) entry which is preliminary data.</text>
</comment>
<dbReference type="GO" id="GO:0004635">
    <property type="term" value="F:phosphoribosyl-AMP cyclohydrolase activity"/>
    <property type="evidence" value="ECO:0007669"/>
    <property type="project" value="UniProtKB-EC"/>
</dbReference>
<comment type="catalytic activity">
    <reaction evidence="2">
        <text>1-(5-phospho-beta-D-ribosyl)-ATP + H2O = 1-(5-phospho-beta-D-ribosyl)-5'-AMP + diphosphate + H(+)</text>
        <dbReference type="Rhea" id="RHEA:22828"/>
        <dbReference type="ChEBI" id="CHEBI:15377"/>
        <dbReference type="ChEBI" id="CHEBI:15378"/>
        <dbReference type="ChEBI" id="CHEBI:33019"/>
        <dbReference type="ChEBI" id="CHEBI:59457"/>
        <dbReference type="ChEBI" id="CHEBI:73183"/>
        <dbReference type="EC" id="3.6.1.31"/>
    </reaction>
</comment>
<evidence type="ECO:0000256" key="4">
    <source>
        <dbReference type="ARBA" id="ARBA00005204"/>
    </source>
</evidence>
<name>A0A8J3D045_9BACT</name>
<evidence type="ECO:0000256" key="9">
    <source>
        <dbReference type="ARBA" id="ARBA00017720"/>
    </source>
</evidence>
<dbReference type="Pfam" id="PF01502">
    <property type="entry name" value="PRA-CH"/>
    <property type="match status" value="1"/>
</dbReference>
<dbReference type="EMBL" id="BMYF01000019">
    <property type="protein sequence ID" value="GHB46535.1"/>
    <property type="molecule type" value="Genomic_DNA"/>
</dbReference>
<evidence type="ECO:0000256" key="10">
    <source>
        <dbReference type="ARBA" id="ARBA00022605"/>
    </source>
</evidence>
<dbReference type="InterPro" id="IPR038019">
    <property type="entry name" value="PRib_AMP_CycHydrolase_sf"/>
</dbReference>
<feature type="domain" description="Phosphoribosyl-AMP cyclohydrolase" evidence="13">
    <location>
        <begin position="34"/>
        <end position="114"/>
    </location>
</feature>
<dbReference type="EC" id="3.5.4.19" evidence="8"/>
<dbReference type="GO" id="GO:0004636">
    <property type="term" value="F:phosphoribosyl-ATP diphosphatase activity"/>
    <property type="evidence" value="ECO:0007669"/>
    <property type="project" value="UniProtKB-EC"/>
</dbReference>
<evidence type="ECO:0000256" key="8">
    <source>
        <dbReference type="ARBA" id="ARBA00012721"/>
    </source>
</evidence>